<dbReference type="PIRSF" id="PIRSF000126">
    <property type="entry name" value="11-beta-HSD1"/>
    <property type="match status" value="1"/>
</dbReference>
<dbReference type="Pfam" id="PF00106">
    <property type="entry name" value="adh_short"/>
    <property type="match status" value="1"/>
</dbReference>
<evidence type="ECO:0000256" key="3">
    <source>
        <dbReference type="RuleBase" id="RU000363"/>
    </source>
</evidence>
<name>A0A7Y9LUZ7_9MICC</name>
<dbReference type="RefSeq" id="WP_179389804.1">
    <property type="nucleotide sequence ID" value="NZ_JACBYQ010000002.1"/>
</dbReference>
<evidence type="ECO:0000313" key="5">
    <source>
        <dbReference type="Proteomes" id="UP000521748"/>
    </source>
</evidence>
<dbReference type="InterPro" id="IPR036291">
    <property type="entry name" value="NAD(P)-bd_dom_sf"/>
</dbReference>
<dbReference type="Gene3D" id="3.40.50.720">
    <property type="entry name" value="NAD(P)-binding Rossmann-like Domain"/>
    <property type="match status" value="1"/>
</dbReference>
<dbReference type="GO" id="GO:0016020">
    <property type="term" value="C:membrane"/>
    <property type="evidence" value="ECO:0007669"/>
    <property type="project" value="TreeGrafter"/>
</dbReference>
<accession>A0A7Y9LUZ7</accession>
<reference evidence="4 5" key="1">
    <citation type="submission" date="2020-07" db="EMBL/GenBank/DDBJ databases">
        <title>Sequencing the genomes of 1000 actinobacteria strains.</title>
        <authorList>
            <person name="Klenk H.-P."/>
        </authorList>
    </citation>
    <scope>NUCLEOTIDE SEQUENCE [LARGE SCALE GENOMIC DNA]</scope>
    <source>
        <strain evidence="4 5">DSM 102047</strain>
    </source>
</reference>
<dbReference type="PANTHER" id="PTHR44196:SF2">
    <property type="entry name" value="SHORT-CHAIN DEHYDROGENASE-RELATED"/>
    <property type="match status" value="1"/>
</dbReference>
<proteinExistence type="inferred from homology"/>
<sequence>MSASNRTALITGATAGLGAEFAQQLAAARNNLVLVARDAARLEAKAVRLRQDFAIEVETISADLQSEEGIALVVQRLKEVESPVDILVNNAGFGLTKSFEQNTVQEESDHLQLLVATPMLLMHAALPGMLARGRGQIINVASVAGFIPRASYGACKAWLISFSRWANVHYKNRGVSVTAVCPGFVHTEFHQRMGATTSGIPQWMWLYPDRVVREGLADANSGKSVSVPSKRYKALTFLSKFSSDKFGAFAGTRGR</sequence>
<comment type="caution">
    <text evidence="4">The sequence shown here is derived from an EMBL/GenBank/DDBJ whole genome shotgun (WGS) entry which is preliminary data.</text>
</comment>
<dbReference type="EMBL" id="JACBYQ010000002">
    <property type="protein sequence ID" value="NYE96098.1"/>
    <property type="molecule type" value="Genomic_DNA"/>
</dbReference>
<dbReference type="InterPro" id="IPR002347">
    <property type="entry name" value="SDR_fam"/>
</dbReference>
<dbReference type="PANTHER" id="PTHR44196">
    <property type="entry name" value="DEHYDROGENASE/REDUCTASE SDR FAMILY MEMBER 7B"/>
    <property type="match status" value="1"/>
</dbReference>
<gene>
    <name evidence="4" type="ORF">FHU41_002348</name>
</gene>
<organism evidence="4 5">
    <name type="scientific">Psychromicrobium silvestre</name>
    <dbReference type="NCBI Taxonomy" id="1645614"/>
    <lineage>
        <taxon>Bacteria</taxon>
        <taxon>Bacillati</taxon>
        <taxon>Actinomycetota</taxon>
        <taxon>Actinomycetes</taxon>
        <taxon>Micrococcales</taxon>
        <taxon>Micrococcaceae</taxon>
        <taxon>Psychromicrobium</taxon>
    </lineage>
</organism>
<dbReference type="Proteomes" id="UP000521748">
    <property type="component" value="Unassembled WGS sequence"/>
</dbReference>
<protein>
    <recommendedName>
        <fullName evidence="6">Short-chain dehydrogenase</fullName>
    </recommendedName>
</protein>
<dbReference type="AlphaFoldDB" id="A0A7Y9LUZ7"/>
<evidence type="ECO:0000313" key="4">
    <source>
        <dbReference type="EMBL" id="NYE96098.1"/>
    </source>
</evidence>
<dbReference type="SUPFAM" id="SSF51735">
    <property type="entry name" value="NAD(P)-binding Rossmann-fold domains"/>
    <property type="match status" value="1"/>
</dbReference>
<keyword evidence="5" id="KW-1185">Reference proteome</keyword>
<evidence type="ECO:0008006" key="6">
    <source>
        <dbReference type="Google" id="ProtNLM"/>
    </source>
</evidence>
<evidence type="ECO:0000256" key="1">
    <source>
        <dbReference type="ARBA" id="ARBA00006484"/>
    </source>
</evidence>
<keyword evidence="2" id="KW-0560">Oxidoreductase</keyword>
<dbReference type="CDD" id="cd05233">
    <property type="entry name" value="SDR_c"/>
    <property type="match status" value="1"/>
</dbReference>
<dbReference type="PRINTS" id="PR00080">
    <property type="entry name" value="SDRFAMILY"/>
</dbReference>
<dbReference type="GO" id="GO:0016491">
    <property type="term" value="F:oxidoreductase activity"/>
    <property type="evidence" value="ECO:0007669"/>
    <property type="project" value="UniProtKB-KW"/>
</dbReference>
<dbReference type="PRINTS" id="PR00081">
    <property type="entry name" value="GDHRDH"/>
</dbReference>
<comment type="similarity">
    <text evidence="1 3">Belongs to the short-chain dehydrogenases/reductases (SDR) family.</text>
</comment>
<evidence type="ECO:0000256" key="2">
    <source>
        <dbReference type="ARBA" id="ARBA00023002"/>
    </source>
</evidence>